<dbReference type="InterPro" id="IPR032879">
    <property type="entry name" value="FixG_C"/>
</dbReference>
<accession>A0AA37WCX3</accession>
<dbReference type="GO" id="GO:0005886">
    <property type="term" value="C:plasma membrane"/>
    <property type="evidence" value="ECO:0007669"/>
    <property type="project" value="TreeGrafter"/>
</dbReference>
<keyword evidence="7" id="KW-0472">Membrane</keyword>
<keyword evidence="10" id="KW-1185">Reference proteome</keyword>
<proteinExistence type="predicted"/>
<feature type="transmembrane region" description="Helical" evidence="7">
    <location>
        <begin position="217"/>
        <end position="235"/>
    </location>
</feature>
<evidence type="ECO:0000256" key="6">
    <source>
        <dbReference type="ARBA" id="ARBA00023014"/>
    </source>
</evidence>
<dbReference type="PANTHER" id="PTHR30176">
    <property type="entry name" value="FERREDOXIN-TYPE PROTEIN NAPH"/>
    <property type="match status" value="1"/>
</dbReference>
<dbReference type="AlphaFoldDB" id="A0AA37WCX3"/>
<dbReference type="EMBL" id="BSOH01000010">
    <property type="protein sequence ID" value="GLR17186.1"/>
    <property type="molecule type" value="Genomic_DNA"/>
</dbReference>
<dbReference type="Gene3D" id="1.10.1060.10">
    <property type="entry name" value="Alpha-helical ferredoxin"/>
    <property type="match status" value="1"/>
</dbReference>
<dbReference type="InterPro" id="IPR017896">
    <property type="entry name" value="4Fe4S_Fe-S-bd"/>
</dbReference>
<keyword evidence="3" id="KW-0479">Metal-binding</keyword>
<reference evidence="9" key="1">
    <citation type="journal article" date="2014" name="Int. J. Syst. Evol. Microbiol.">
        <title>Complete genome sequence of Corynebacterium casei LMG S-19264T (=DSM 44701T), isolated from a smear-ripened cheese.</title>
        <authorList>
            <consortium name="US DOE Joint Genome Institute (JGI-PGF)"/>
            <person name="Walter F."/>
            <person name="Albersmeier A."/>
            <person name="Kalinowski J."/>
            <person name="Ruckert C."/>
        </authorList>
    </citation>
    <scope>NUCLEOTIDE SEQUENCE</scope>
    <source>
        <strain evidence="9">NBRC 108769</strain>
    </source>
</reference>
<dbReference type="Pfam" id="PF11614">
    <property type="entry name" value="FixG_C"/>
    <property type="match status" value="1"/>
</dbReference>
<dbReference type="PANTHER" id="PTHR30176:SF3">
    <property type="entry name" value="FERREDOXIN-TYPE PROTEIN NAPH"/>
    <property type="match status" value="1"/>
</dbReference>
<dbReference type="Gene3D" id="2.60.40.10">
    <property type="entry name" value="Immunoglobulins"/>
    <property type="match status" value="1"/>
</dbReference>
<dbReference type="InterPro" id="IPR013783">
    <property type="entry name" value="Ig-like_fold"/>
</dbReference>
<evidence type="ECO:0000259" key="8">
    <source>
        <dbReference type="PROSITE" id="PS51379"/>
    </source>
</evidence>
<comment type="caution">
    <text evidence="9">The sequence shown here is derived from an EMBL/GenBank/DDBJ whole genome shotgun (WGS) entry which is preliminary data.</text>
</comment>
<evidence type="ECO:0000256" key="3">
    <source>
        <dbReference type="ARBA" id="ARBA00022723"/>
    </source>
</evidence>
<dbReference type="GO" id="GO:0051539">
    <property type="term" value="F:4 iron, 4 sulfur cluster binding"/>
    <property type="evidence" value="ECO:0007669"/>
    <property type="project" value="UniProtKB-KW"/>
</dbReference>
<sequence>MEMVYRRIEYWIEGDANAQRRLNNAPWTKDKILKKTIKQILFFGIAVLIANTFLAYIIGVDEVINIIKEPISMHLNGFIAMIVFSFIFYGVFAFLREQVCTTICPYGRLQGVLLDKQSLAVYYDFERGEPRGKMKKKVEPETPALGDCIDCNLCVKVCPTGIDIRNGIQLECVNCTACMDACDEVMEKIERPKGLIRLDSYEGIVNKKHKLINKRSIAYSSVLLILLVLESFLFINRSEVDVLMLRTPGTMYYELEDGTISNLFNYQLTNKTGNVYKIEFVCTNIDDVEFEFAGEHPTTVSNGNSEGAVFIKIPKSKILDRKTNLKISVMVGDREIDQVKTTFLGPIK</sequence>
<evidence type="ECO:0000313" key="10">
    <source>
        <dbReference type="Proteomes" id="UP001156666"/>
    </source>
</evidence>
<name>A0AA37WCX3_9BACT</name>
<dbReference type="SUPFAM" id="SSF54862">
    <property type="entry name" value="4Fe-4S ferredoxins"/>
    <property type="match status" value="1"/>
</dbReference>
<keyword evidence="7" id="KW-1133">Transmembrane helix</keyword>
<evidence type="ECO:0000256" key="7">
    <source>
        <dbReference type="SAM" id="Phobius"/>
    </source>
</evidence>
<reference evidence="9" key="2">
    <citation type="submission" date="2023-01" db="EMBL/GenBank/DDBJ databases">
        <title>Draft genome sequence of Portibacter lacus strain NBRC 108769.</title>
        <authorList>
            <person name="Sun Q."/>
            <person name="Mori K."/>
        </authorList>
    </citation>
    <scope>NUCLEOTIDE SEQUENCE</scope>
    <source>
        <strain evidence="9">NBRC 108769</strain>
    </source>
</reference>
<evidence type="ECO:0000256" key="1">
    <source>
        <dbReference type="ARBA" id="ARBA00022448"/>
    </source>
</evidence>
<dbReference type="InterPro" id="IPR017900">
    <property type="entry name" value="4Fe4S_Fe_S_CS"/>
</dbReference>
<feature type="transmembrane region" description="Helical" evidence="7">
    <location>
        <begin position="71"/>
        <end position="95"/>
    </location>
</feature>
<feature type="transmembrane region" description="Helical" evidence="7">
    <location>
        <begin position="40"/>
        <end position="59"/>
    </location>
</feature>
<protein>
    <recommendedName>
        <fullName evidence="8">4Fe-4S ferredoxin-type domain-containing protein</fullName>
    </recommendedName>
</protein>
<keyword evidence="1" id="KW-0813">Transport</keyword>
<organism evidence="9 10">
    <name type="scientific">Portibacter lacus</name>
    <dbReference type="NCBI Taxonomy" id="1099794"/>
    <lineage>
        <taxon>Bacteria</taxon>
        <taxon>Pseudomonadati</taxon>
        <taxon>Bacteroidota</taxon>
        <taxon>Saprospiria</taxon>
        <taxon>Saprospirales</taxon>
        <taxon>Haliscomenobacteraceae</taxon>
        <taxon>Portibacter</taxon>
    </lineage>
</organism>
<keyword evidence="4" id="KW-0249">Electron transport</keyword>
<dbReference type="Proteomes" id="UP001156666">
    <property type="component" value="Unassembled WGS sequence"/>
</dbReference>
<dbReference type="InterPro" id="IPR009051">
    <property type="entry name" value="Helical_ferredxn"/>
</dbReference>
<keyword evidence="5" id="KW-0408">Iron</keyword>
<dbReference type="PROSITE" id="PS51379">
    <property type="entry name" value="4FE4S_FER_2"/>
    <property type="match status" value="1"/>
</dbReference>
<evidence type="ECO:0000256" key="2">
    <source>
        <dbReference type="ARBA" id="ARBA00022485"/>
    </source>
</evidence>
<evidence type="ECO:0000256" key="5">
    <source>
        <dbReference type="ARBA" id="ARBA00023004"/>
    </source>
</evidence>
<keyword evidence="2" id="KW-0004">4Fe-4S</keyword>
<evidence type="ECO:0000256" key="4">
    <source>
        <dbReference type="ARBA" id="ARBA00022982"/>
    </source>
</evidence>
<dbReference type="GO" id="GO:0046872">
    <property type="term" value="F:metal ion binding"/>
    <property type="evidence" value="ECO:0007669"/>
    <property type="project" value="UniProtKB-KW"/>
</dbReference>
<dbReference type="PROSITE" id="PS00198">
    <property type="entry name" value="4FE4S_FER_1"/>
    <property type="match status" value="1"/>
</dbReference>
<gene>
    <name evidence="9" type="ORF">GCM10007940_18010</name>
</gene>
<dbReference type="InterPro" id="IPR051684">
    <property type="entry name" value="Electron_Trans/Redox"/>
</dbReference>
<keyword evidence="6" id="KW-0411">Iron-sulfur</keyword>
<evidence type="ECO:0000313" key="9">
    <source>
        <dbReference type="EMBL" id="GLR17186.1"/>
    </source>
</evidence>
<dbReference type="Pfam" id="PF13746">
    <property type="entry name" value="Fer4_18"/>
    <property type="match status" value="1"/>
</dbReference>
<feature type="domain" description="4Fe-4S ferredoxin-type" evidence="8">
    <location>
        <begin position="138"/>
        <end position="167"/>
    </location>
</feature>
<keyword evidence="7" id="KW-0812">Transmembrane</keyword>